<feature type="compositionally biased region" description="Acidic residues" evidence="1">
    <location>
        <begin position="120"/>
        <end position="143"/>
    </location>
</feature>
<feature type="region of interest" description="Disordered" evidence="1">
    <location>
        <begin position="206"/>
        <end position="236"/>
    </location>
</feature>
<name>A0A4T0J987_WALIC</name>
<feature type="region of interest" description="Disordered" evidence="1">
    <location>
        <begin position="101"/>
        <end position="151"/>
    </location>
</feature>
<protein>
    <submittedName>
        <fullName evidence="2">Uncharacterized protein</fullName>
    </submittedName>
</protein>
<dbReference type="PANTHER" id="PTHR40635">
    <property type="match status" value="1"/>
</dbReference>
<dbReference type="PANTHER" id="PTHR40635:SF1">
    <property type="match status" value="1"/>
</dbReference>
<dbReference type="AlphaFoldDB" id="A0A4T0J987"/>
<evidence type="ECO:0000313" key="2">
    <source>
        <dbReference type="EMBL" id="TIB38757.1"/>
    </source>
</evidence>
<organism evidence="2 3">
    <name type="scientific">Wallemia ichthyophaga</name>
    <dbReference type="NCBI Taxonomy" id="245174"/>
    <lineage>
        <taxon>Eukaryota</taxon>
        <taxon>Fungi</taxon>
        <taxon>Dikarya</taxon>
        <taxon>Basidiomycota</taxon>
        <taxon>Wallemiomycotina</taxon>
        <taxon>Wallemiomycetes</taxon>
        <taxon>Wallemiales</taxon>
        <taxon>Wallemiaceae</taxon>
        <taxon>Wallemia</taxon>
    </lineage>
</organism>
<evidence type="ECO:0000313" key="3">
    <source>
        <dbReference type="Proteomes" id="UP000310689"/>
    </source>
</evidence>
<accession>A0A4T0J987</accession>
<comment type="caution">
    <text evidence="2">The sequence shown here is derived from an EMBL/GenBank/DDBJ whole genome shotgun (WGS) entry which is preliminary data.</text>
</comment>
<reference evidence="2 3" key="1">
    <citation type="submission" date="2019-03" db="EMBL/GenBank/DDBJ databases">
        <title>Sequencing 23 genomes of Wallemia ichthyophaga.</title>
        <authorList>
            <person name="Gostincar C."/>
        </authorList>
    </citation>
    <scope>NUCLEOTIDE SEQUENCE [LARGE SCALE GENOMIC DNA]</scope>
    <source>
        <strain evidence="2 3">EXF-6200</strain>
    </source>
</reference>
<evidence type="ECO:0000256" key="1">
    <source>
        <dbReference type="SAM" id="MobiDB-lite"/>
    </source>
</evidence>
<gene>
    <name evidence="2" type="ORF">E3P86_01443</name>
</gene>
<dbReference type="Proteomes" id="UP000310689">
    <property type="component" value="Unassembled WGS sequence"/>
</dbReference>
<sequence>MPPKFPNKSVHYLRLNGNAVMQCIVYLDNKHLEWFSRRILECVIRDIRKLYMPKLLAELQSGKAELDTYRNQGYQFAYYFKPTRDKQGVVSKAHQMTYIPSSKRTVRQKPEPRRNQSGETAEELFVDDDGDDGDDGDDYDDAQFEEKPKPKVNTSYKMNKLFSKTLCIIIEPFPSLEESHVEGAMHPPIMPSPSSPPQGDMPGDTHIPDSLADPEDIKPDINTISNSSPQLPSSTQALFNDFNLNNPGSSLSFSQMVQNDHFGDRVAEIDEENDVMYE</sequence>
<proteinExistence type="predicted"/>
<feature type="compositionally biased region" description="Polar residues" evidence="1">
    <location>
        <begin position="222"/>
        <end position="236"/>
    </location>
</feature>
<dbReference type="EMBL" id="SPOI01000050">
    <property type="protein sequence ID" value="TIB38757.1"/>
    <property type="molecule type" value="Genomic_DNA"/>
</dbReference>